<accession>A0A2X0S9M2</accession>
<evidence type="ECO:0000313" key="2">
    <source>
        <dbReference type="EMBL" id="SPP28631.1"/>
    </source>
</evidence>
<dbReference type="InterPro" id="IPR014922">
    <property type="entry name" value="YdhG-like"/>
</dbReference>
<protein>
    <recommendedName>
        <fullName evidence="1">YdhG-like domain-containing protein</fullName>
    </recommendedName>
</protein>
<evidence type="ECO:0000313" key="3">
    <source>
        <dbReference type="Proteomes" id="UP000270190"/>
    </source>
</evidence>
<sequence>MQTEKPKDVAEYISNQAEVARPLLEAIRALIQEAVPEAEETISWNAPFYKHHGMLAGFAAYKQHIRFGVVGSEIDSVIREKLTERGYNVLERGLQIKFNQEIPRVELTQILQTKAQENEKKQKKKNKNTR</sequence>
<dbReference type="Proteomes" id="UP000270190">
    <property type="component" value="Unassembled WGS sequence"/>
</dbReference>
<gene>
    <name evidence="2" type="ORF">BTBSAS_260013</name>
</gene>
<dbReference type="Gene3D" id="3.90.1150.200">
    <property type="match status" value="1"/>
</dbReference>
<proteinExistence type="predicted"/>
<reference evidence="3" key="1">
    <citation type="submission" date="2018-04" db="EMBL/GenBank/DDBJ databases">
        <authorList>
            <person name="Illikoud N."/>
        </authorList>
    </citation>
    <scope>NUCLEOTIDE SEQUENCE [LARGE SCALE GENOMIC DNA]</scope>
</reference>
<organism evidence="2 3">
    <name type="scientific">Brochothrix thermosphacta</name>
    <name type="common">Microbacterium thermosphactum</name>
    <dbReference type="NCBI Taxonomy" id="2756"/>
    <lineage>
        <taxon>Bacteria</taxon>
        <taxon>Bacillati</taxon>
        <taxon>Bacillota</taxon>
        <taxon>Bacilli</taxon>
        <taxon>Bacillales</taxon>
        <taxon>Listeriaceae</taxon>
        <taxon>Brochothrix</taxon>
    </lineage>
</organism>
<evidence type="ECO:0000259" key="1">
    <source>
        <dbReference type="Pfam" id="PF08818"/>
    </source>
</evidence>
<dbReference type="EMBL" id="OUNC01000019">
    <property type="protein sequence ID" value="SPP28631.1"/>
    <property type="molecule type" value="Genomic_DNA"/>
</dbReference>
<dbReference type="Pfam" id="PF08818">
    <property type="entry name" value="DUF1801"/>
    <property type="match status" value="1"/>
</dbReference>
<name>A0A2X0S9M2_BROTH</name>
<feature type="domain" description="YdhG-like" evidence="1">
    <location>
        <begin position="21"/>
        <end position="112"/>
    </location>
</feature>
<dbReference type="AlphaFoldDB" id="A0A2X0S9M2"/>
<dbReference type="SUPFAM" id="SSF159888">
    <property type="entry name" value="YdhG-like"/>
    <property type="match status" value="1"/>
</dbReference>
<dbReference type="RefSeq" id="WP_183117379.1">
    <property type="nucleotide sequence ID" value="NZ_OUNC01000019.1"/>
</dbReference>